<dbReference type="Gene3D" id="1.25.40.10">
    <property type="entry name" value="Tetratricopeptide repeat domain"/>
    <property type="match status" value="1"/>
</dbReference>
<gene>
    <name evidence="2" type="ORF">FB45DRAFT_932185</name>
</gene>
<sequence length="1048" mass="115431">MKDIIEYTKLAASTIKEIADAAETPFLALTASLTMAILGSFEAEKSNMDRWAATTKQIHEILCIIVTLHTKSSVLSHAMLFAIKEFTNTLQQLLASIKIQQGMGKIKQLFRQATITSRLEACKSTLKGNLETFRAFLQAHLGHEVDQLSTAAEDYHKQLLTLISSSLPMVDSDHSTSVTGTLSNFTTSTSSLSLIPSAPHIFHGRELELQKIVKTLMGEHARIAILGTGGMGKTSLALAALHQHEITAKYSQQHFIACHSVKNCTQLLSLVASHVGLEAGRPRASRRIADYFMAKPHTLLILDNFETPWESTESRSEVEDFLSLLGEVPQLAIIITMRGTERPAKMKWSRPFLGPLKTLSESEAHQIFSDIAGTLHNDEQVKALLDLTGNLPLAVSLMANVASYESCESILAQWKTSSTTLLTAGSDTTSSLDISIQLSFESPRMTADARNLLSLLSLLPDGLSDSELVQSELPIPDILSTKITLLQTSLAYMDNTRRIKVLVPIQECITRVAPPSEAMKFAFRQHIHALLQLGSSMPSGGMGSPEFLAQASPNLGNISSILSDTLHRECPDEIKNIRSIINFNTVFRMKNGGPSPLMLQLDKSINCWKGEKIHREYLLEIIYSAPHYMDLLNMEEKIEAGNQAHQAAPEEEQARWYYGLGLHYQNVVHDLARALEYQKALLDLKGLQDFSTIGHAWRLLASIMEIMGRHAEARTSSTKAREYLELTDDLHGQAQALLIELRACYSLGDFAEAGRLCSKAQGLLEDCGLQSGTTAKTVQNHKAEIHLLKTEYLAAQKINLTLLDSLAGNPSPSTDRAYAHINLALIEIATISDSASVNAHLEAARAEFTRYHYTPGFEHCDIVVADLHLAEKNYVQGRKALLECLAAPKAVDETVMFCMERLADFSYGMNDLSTTLNWTVVYLGLALKSKNLLHIMKSFRCLGDIFVGQGDEATAFSLFNIALDGFNFMDIHQCKADCMFRIAGILEHRGQNTTAAEVLYKARPLFERSSQLKDVAKVDAKLAALDSAESPRITSEATAGVEVQPIAV</sequence>
<proteinExistence type="predicted"/>
<dbReference type="SUPFAM" id="SSF52540">
    <property type="entry name" value="P-loop containing nucleoside triphosphate hydrolases"/>
    <property type="match status" value="1"/>
</dbReference>
<evidence type="ECO:0000259" key="1">
    <source>
        <dbReference type="Pfam" id="PF20703"/>
    </source>
</evidence>
<dbReference type="EMBL" id="JARKIF010000019">
    <property type="protein sequence ID" value="KAJ7618672.1"/>
    <property type="molecule type" value="Genomic_DNA"/>
</dbReference>
<reference evidence="2" key="1">
    <citation type="submission" date="2023-03" db="EMBL/GenBank/DDBJ databases">
        <title>Massive genome expansion in bonnet fungi (Mycena s.s.) driven by repeated elements and novel gene families across ecological guilds.</title>
        <authorList>
            <consortium name="Lawrence Berkeley National Laboratory"/>
            <person name="Harder C.B."/>
            <person name="Miyauchi S."/>
            <person name="Viragh M."/>
            <person name="Kuo A."/>
            <person name="Thoen E."/>
            <person name="Andreopoulos B."/>
            <person name="Lu D."/>
            <person name="Skrede I."/>
            <person name="Drula E."/>
            <person name="Henrissat B."/>
            <person name="Morin E."/>
            <person name="Kohler A."/>
            <person name="Barry K."/>
            <person name="LaButti K."/>
            <person name="Morin E."/>
            <person name="Salamov A."/>
            <person name="Lipzen A."/>
            <person name="Mereny Z."/>
            <person name="Hegedus B."/>
            <person name="Baldrian P."/>
            <person name="Stursova M."/>
            <person name="Weitz H."/>
            <person name="Taylor A."/>
            <person name="Grigoriev I.V."/>
            <person name="Nagy L.G."/>
            <person name="Martin F."/>
            <person name="Kauserud H."/>
        </authorList>
    </citation>
    <scope>NUCLEOTIDE SEQUENCE</scope>
    <source>
        <strain evidence="2">9284</strain>
    </source>
</reference>
<feature type="domain" description="Novel STAND NTPase 1" evidence="1">
    <location>
        <begin position="200"/>
        <end position="338"/>
    </location>
</feature>
<dbReference type="CDD" id="cd21037">
    <property type="entry name" value="MLKL_NTD"/>
    <property type="match status" value="1"/>
</dbReference>
<dbReference type="InterPro" id="IPR027417">
    <property type="entry name" value="P-loop_NTPase"/>
</dbReference>
<protein>
    <recommendedName>
        <fullName evidence="1">Novel STAND NTPase 1 domain-containing protein</fullName>
    </recommendedName>
</protein>
<dbReference type="Gene3D" id="3.40.50.300">
    <property type="entry name" value="P-loop containing nucleotide triphosphate hydrolases"/>
    <property type="match status" value="1"/>
</dbReference>
<accession>A0AAD7BEE9</accession>
<dbReference type="PANTHER" id="PTHR47691">
    <property type="entry name" value="REGULATOR-RELATED"/>
    <property type="match status" value="1"/>
</dbReference>
<evidence type="ECO:0000313" key="3">
    <source>
        <dbReference type="Proteomes" id="UP001221142"/>
    </source>
</evidence>
<dbReference type="AlphaFoldDB" id="A0AAD7BEE9"/>
<keyword evidence="3" id="KW-1185">Reference proteome</keyword>
<dbReference type="InterPro" id="IPR059179">
    <property type="entry name" value="MLKL-like_MCAfunc"/>
</dbReference>
<dbReference type="SUPFAM" id="SSF48452">
    <property type="entry name" value="TPR-like"/>
    <property type="match status" value="1"/>
</dbReference>
<dbReference type="PANTHER" id="PTHR47691:SF3">
    <property type="entry name" value="HTH-TYPE TRANSCRIPTIONAL REGULATOR RV0890C-RELATED"/>
    <property type="match status" value="1"/>
</dbReference>
<dbReference type="InterPro" id="IPR011990">
    <property type="entry name" value="TPR-like_helical_dom_sf"/>
</dbReference>
<organism evidence="2 3">
    <name type="scientific">Roridomyces roridus</name>
    <dbReference type="NCBI Taxonomy" id="1738132"/>
    <lineage>
        <taxon>Eukaryota</taxon>
        <taxon>Fungi</taxon>
        <taxon>Dikarya</taxon>
        <taxon>Basidiomycota</taxon>
        <taxon>Agaricomycotina</taxon>
        <taxon>Agaricomycetes</taxon>
        <taxon>Agaricomycetidae</taxon>
        <taxon>Agaricales</taxon>
        <taxon>Marasmiineae</taxon>
        <taxon>Mycenaceae</taxon>
        <taxon>Roridomyces</taxon>
    </lineage>
</organism>
<dbReference type="Proteomes" id="UP001221142">
    <property type="component" value="Unassembled WGS sequence"/>
</dbReference>
<dbReference type="Pfam" id="PF20703">
    <property type="entry name" value="nSTAND1"/>
    <property type="match status" value="1"/>
</dbReference>
<dbReference type="InterPro" id="IPR049052">
    <property type="entry name" value="nSTAND1"/>
</dbReference>
<dbReference type="PRINTS" id="PR00364">
    <property type="entry name" value="DISEASERSIST"/>
</dbReference>
<comment type="caution">
    <text evidence="2">The sequence shown here is derived from an EMBL/GenBank/DDBJ whole genome shotgun (WGS) entry which is preliminary data.</text>
</comment>
<name>A0AAD7BEE9_9AGAR</name>
<evidence type="ECO:0000313" key="2">
    <source>
        <dbReference type="EMBL" id="KAJ7618672.1"/>
    </source>
</evidence>